<evidence type="ECO:0000313" key="2">
    <source>
        <dbReference type="EMBL" id="TVU47911.1"/>
    </source>
</evidence>
<comment type="caution">
    <text evidence="2">The sequence shown here is derived from an EMBL/GenBank/DDBJ whole genome shotgun (WGS) entry which is preliminary data.</text>
</comment>
<feature type="region of interest" description="Disordered" evidence="1">
    <location>
        <begin position="192"/>
        <end position="247"/>
    </location>
</feature>
<name>A0A5J9WIM3_9POAL</name>
<protein>
    <submittedName>
        <fullName evidence="2">Uncharacterized protein</fullName>
    </submittedName>
</protein>
<dbReference type="AlphaFoldDB" id="A0A5J9WIM3"/>
<dbReference type="EMBL" id="RWGY01000004">
    <property type="protein sequence ID" value="TVU47911.1"/>
    <property type="molecule type" value="Genomic_DNA"/>
</dbReference>
<feature type="region of interest" description="Disordered" evidence="1">
    <location>
        <begin position="351"/>
        <end position="386"/>
    </location>
</feature>
<dbReference type="Gramene" id="TVU47911">
    <property type="protein sequence ID" value="TVU47911"/>
    <property type="gene ID" value="EJB05_07527"/>
</dbReference>
<feature type="compositionally biased region" description="Gly residues" evidence="1">
    <location>
        <begin position="354"/>
        <end position="370"/>
    </location>
</feature>
<evidence type="ECO:0000256" key="1">
    <source>
        <dbReference type="SAM" id="MobiDB-lite"/>
    </source>
</evidence>
<accession>A0A5J9WIM3</accession>
<sequence length="386" mass="39656">MAPTSYSLFFIWDDISFVERSSSFCGRRRGRRQRGASGDFVNLEDLPAQSSKMLIGSTRKLPSVNGAGGNDVPGRCRQLVGLALHDVAGNQVDGEEVLVEEEVDDGGVHGVDEREHGELHGQTGGLVALIGPDVAKPGLVLQRPLRGVGIEQRPHADLERAAGVAVPVHVDEAQLAGADPHVAVPVEHARSPPVPEHLARRERDEGQGRRVDGGVAGDEAEGEVNPPEPAVVREHAGGPPQPGRDRVADVLHDPLADVGGEAEEDGAGAAADDGLELGDDVVAAAAGGEHDPDGVLVGEELGVGERERGRGRGVEDEVVGLELAPAALLVAAAADAVGPRGAALVGVEEEEARGVGGEDGGAVVGGGGYGVQEDARRDGEEGDAWG</sequence>
<organism evidence="2 3">
    <name type="scientific">Eragrostis curvula</name>
    <name type="common">weeping love grass</name>
    <dbReference type="NCBI Taxonomy" id="38414"/>
    <lineage>
        <taxon>Eukaryota</taxon>
        <taxon>Viridiplantae</taxon>
        <taxon>Streptophyta</taxon>
        <taxon>Embryophyta</taxon>
        <taxon>Tracheophyta</taxon>
        <taxon>Spermatophyta</taxon>
        <taxon>Magnoliopsida</taxon>
        <taxon>Liliopsida</taxon>
        <taxon>Poales</taxon>
        <taxon>Poaceae</taxon>
        <taxon>PACMAD clade</taxon>
        <taxon>Chloridoideae</taxon>
        <taxon>Eragrostideae</taxon>
        <taxon>Eragrostidinae</taxon>
        <taxon>Eragrostis</taxon>
    </lineage>
</organism>
<evidence type="ECO:0000313" key="3">
    <source>
        <dbReference type="Proteomes" id="UP000324897"/>
    </source>
</evidence>
<feature type="compositionally biased region" description="Basic and acidic residues" evidence="1">
    <location>
        <begin position="197"/>
        <end position="212"/>
    </location>
</feature>
<feature type="non-terminal residue" evidence="2">
    <location>
        <position position="1"/>
    </location>
</feature>
<gene>
    <name evidence="2" type="ORF">EJB05_07527</name>
</gene>
<reference evidence="2 3" key="1">
    <citation type="journal article" date="2019" name="Sci. Rep.">
        <title>A high-quality genome of Eragrostis curvula grass provides insights into Poaceae evolution and supports new strategies to enhance forage quality.</title>
        <authorList>
            <person name="Carballo J."/>
            <person name="Santos B.A.C.M."/>
            <person name="Zappacosta D."/>
            <person name="Garbus I."/>
            <person name="Selva J.P."/>
            <person name="Gallo C.A."/>
            <person name="Diaz A."/>
            <person name="Albertini E."/>
            <person name="Caccamo M."/>
            <person name="Echenique V."/>
        </authorList>
    </citation>
    <scope>NUCLEOTIDE SEQUENCE [LARGE SCALE GENOMIC DNA]</scope>
    <source>
        <strain evidence="3">cv. Victoria</strain>
        <tissue evidence="2">Leaf</tissue>
    </source>
</reference>
<dbReference type="Proteomes" id="UP000324897">
    <property type="component" value="Chromosome 5"/>
</dbReference>
<keyword evidence="3" id="KW-1185">Reference proteome</keyword>
<proteinExistence type="predicted"/>